<comment type="cofactor">
    <cofactor evidence="1">
        <name>thiamine diphosphate</name>
        <dbReference type="ChEBI" id="CHEBI:58937"/>
    </cofactor>
</comment>
<dbReference type="Pfam" id="PF16870">
    <property type="entry name" value="OxoGdeHyase_C"/>
    <property type="match status" value="1"/>
</dbReference>
<accession>A0A3B1DAV5</accession>
<dbReference type="InterPro" id="IPR005475">
    <property type="entry name" value="Transketolase-like_Pyr-bd"/>
</dbReference>
<proteinExistence type="predicted"/>
<organism evidence="6">
    <name type="scientific">hydrothermal vent metagenome</name>
    <dbReference type="NCBI Taxonomy" id="652676"/>
    <lineage>
        <taxon>unclassified sequences</taxon>
        <taxon>metagenomes</taxon>
        <taxon>ecological metagenomes</taxon>
    </lineage>
</organism>
<evidence type="ECO:0000256" key="4">
    <source>
        <dbReference type="ARBA" id="ARBA00023052"/>
    </source>
</evidence>
<keyword evidence="3 6" id="KW-0560">Oxidoreductase</keyword>
<evidence type="ECO:0000256" key="3">
    <source>
        <dbReference type="ARBA" id="ARBA00023002"/>
    </source>
</evidence>
<dbReference type="NCBIfam" id="NF006914">
    <property type="entry name" value="PRK09404.1"/>
    <property type="match status" value="1"/>
</dbReference>
<sequence>MNTPPRALPAAINGWNAEYLDGVYEDYVRDPESVSAEMRAFFRGFDLARADGAGPASSAAHGTASHFQVGVDSLIATYRRLGHIAATLDPFGRERKKPAALAPAFHGLSPEDLELQADVETVRGLQSNATVATLIEHLERTYCGSAALEFMHIESVEERQWWLDRFECGCGKIELSRGEQAHVMRQLLLSEQFERFLAKRYPGDKRFSLEGAESIIALLDRLIEGAANLGVEEVVIGMAHRGRLNVLNNIIGKTYAQIFTEFEENWDADFVDGGGDVKYHRGYSGTRQFGNGKMIHLALASNPSHLEAVGAVVEGRCRAKQRLQGDTERRHVIPVIIHGDAAIAGQGIVAEMANFSQLEGYTTGGTVHVVVNNMIGFTTVPEDSRSSRYCTDIAKMINAPVIHVNGEDPEAVVAAAQMAIEYRQKFRRDIFVDMWCYRRYGHNEQDEASFTQPVMAGLIKRKPSTLKVYAERLFSLGVLDDSDMTMIRKKLDESLDHAQDAAKASPYDPTIDPGSARWTGVDRSYKFDPVETAVSREMLEEVCKGLARVPESFKVNPKLQRLLDARAALLETKDISYADAESLAFGTLLLEGTPIRLSGQDSRRGTFSHRHAVLRDFETGEPCTPLNQMRPLWEPHKGPFEPGIQQARLCVYDSPLSEASVLGFDYGYSLADPNMLVLWEAQFGDFVNGAQVIIDQFLASAELKWERWSGLVMLLPHGYEGAGPEHSSARIERFLELCANDNMQVIYPSTGPQIFHALRRQLRRNFRKPLIVCTPKSMLRVPTGTIDELMTGHFREFLDDPRFVAGGDRSKVRQVTLCSGKFYHELAARRDHIGRDDVALVRVEQFYPFHAELCKEIIGRYPENAQLVYAQEEPRNAGGALFVLDCLRDRLGLNARYLGRPTNATPAVGSKRVHKQEQQGLLDTVIGAVSCPIDAKPSTVAHASHA</sequence>
<dbReference type="Pfam" id="PF00676">
    <property type="entry name" value="E1_dh"/>
    <property type="match status" value="1"/>
</dbReference>
<dbReference type="InterPro" id="IPR042179">
    <property type="entry name" value="KGD_C_sf"/>
</dbReference>
<dbReference type="InterPro" id="IPR032106">
    <property type="entry name" value="2-oxogl_dehyd_N"/>
</dbReference>
<dbReference type="SUPFAM" id="SSF52518">
    <property type="entry name" value="Thiamin diphosphate-binding fold (THDP-binding)"/>
    <property type="match status" value="2"/>
</dbReference>
<evidence type="ECO:0000256" key="2">
    <source>
        <dbReference type="ARBA" id="ARBA00012280"/>
    </source>
</evidence>
<dbReference type="SMART" id="SM00861">
    <property type="entry name" value="Transket_pyr"/>
    <property type="match status" value="1"/>
</dbReference>
<dbReference type="InterPro" id="IPR001017">
    <property type="entry name" value="DH_E1"/>
</dbReference>
<dbReference type="AlphaFoldDB" id="A0A3B1DAV5"/>
<dbReference type="InterPro" id="IPR029061">
    <property type="entry name" value="THDP-binding"/>
</dbReference>
<dbReference type="InterPro" id="IPR011603">
    <property type="entry name" value="2oxoglutarate_DH_E1"/>
</dbReference>
<dbReference type="GO" id="GO:0030976">
    <property type="term" value="F:thiamine pyrophosphate binding"/>
    <property type="evidence" value="ECO:0007669"/>
    <property type="project" value="InterPro"/>
</dbReference>
<evidence type="ECO:0000259" key="5">
    <source>
        <dbReference type="SMART" id="SM00861"/>
    </source>
</evidence>
<gene>
    <name evidence="6" type="ORF">MNBD_PLANCTO03-579</name>
</gene>
<keyword evidence="4" id="KW-0786">Thiamine pyrophosphate</keyword>
<dbReference type="Gene3D" id="3.40.50.970">
    <property type="match status" value="1"/>
</dbReference>
<dbReference type="Gene3D" id="3.40.50.12470">
    <property type="match status" value="1"/>
</dbReference>
<dbReference type="EC" id="1.2.4.2" evidence="2"/>
<dbReference type="GO" id="GO:0004591">
    <property type="term" value="F:oxoglutarate dehydrogenase (succinyl-transferring) activity"/>
    <property type="evidence" value="ECO:0007669"/>
    <property type="project" value="UniProtKB-EC"/>
</dbReference>
<evidence type="ECO:0000313" key="6">
    <source>
        <dbReference type="EMBL" id="VAX39976.1"/>
    </source>
</evidence>
<name>A0A3B1DAV5_9ZZZZ</name>
<dbReference type="Gene3D" id="3.40.50.11610">
    <property type="entry name" value="Multifunctional 2-oxoglutarate metabolism enzyme, C-terminal domain"/>
    <property type="match status" value="1"/>
</dbReference>
<evidence type="ECO:0000256" key="1">
    <source>
        <dbReference type="ARBA" id="ARBA00001964"/>
    </source>
</evidence>
<dbReference type="PIRSF" id="PIRSF000157">
    <property type="entry name" value="Oxoglu_dh_E1"/>
    <property type="match status" value="1"/>
</dbReference>
<dbReference type="PANTHER" id="PTHR23152">
    <property type="entry name" value="2-OXOGLUTARATE DEHYDROGENASE"/>
    <property type="match status" value="1"/>
</dbReference>
<dbReference type="Pfam" id="PF02779">
    <property type="entry name" value="Transket_pyr"/>
    <property type="match status" value="1"/>
</dbReference>
<dbReference type="NCBIfam" id="TIGR00239">
    <property type="entry name" value="2oxo_dh_E1"/>
    <property type="match status" value="1"/>
</dbReference>
<dbReference type="GO" id="GO:0045252">
    <property type="term" value="C:oxoglutarate dehydrogenase complex"/>
    <property type="evidence" value="ECO:0007669"/>
    <property type="project" value="TreeGrafter"/>
</dbReference>
<dbReference type="NCBIfam" id="NF008907">
    <property type="entry name" value="PRK12270.1"/>
    <property type="match status" value="1"/>
</dbReference>
<reference evidence="6" key="1">
    <citation type="submission" date="2018-06" db="EMBL/GenBank/DDBJ databases">
        <authorList>
            <person name="Zhirakovskaya E."/>
        </authorList>
    </citation>
    <scope>NUCLEOTIDE SEQUENCE</scope>
</reference>
<dbReference type="Gene3D" id="1.10.287.1150">
    <property type="entry name" value="TPP helical domain"/>
    <property type="match status" value="1"/>
</dbReference>
<dbReference type="GO" id="GO:0006099">
    <property type="term" value="P:tricarboxylic acid cycle"/>
    <property type="evidence" value="ECO:0007669"/>
    <property type="project" value="TreeGrafter"/>
</dbReference>
<dbReference type="EMBL" id="UOGK01000313">
    <property type="protein sequence ID" value="VAX39976.1"/>
    <property type="molecule type" value="Genomic_DNA"/>
</dbReference>
<feature type="domain" description="Transketolase-like pyrimidine-binding" evidence="5">
    <location>
        <begin position="575"/>
        <end position="781"/>
    </location>
</feature>
<dbReference type="InterPro" id="IPR031717">
    <property type="entry name" value="ODO-1/KGD_C"/>
</dbReference>
<dbReference type="GO" id="GO:0005829">
    <property type="term" value="C:cytosol"/>
    <property type="evidence" value="ECO:0007669"/>
    <property type="project" value="TreeGrafter"/>
</dbReference>
<dbReference type="CDD" id="cd02016">
    <property type="entry name" value="TPP_E1_OGDC_like"/>
    <property type="match status" value="1"/>
</dbReference>
<dbReference type="Pfam" id="PF16078">
    <property type="entry name" value="2-oxogl_dehyd_N"/>
    <property type="match status" value="1"/>
</dbReference>
<protein>
    <recommendedName>
        <fullName evidence="2">oxoglutarate dehydrogenase (succinyl-transferring)</fullName>
        <ecNumber evidence="2">1.2.4.2</ecNumber>
    </recommendedName>
</protein>
<dbReference type="PANTHER" id="PTHR23152:SF4">
    <property type="entry name" value="2-OXOADIPATE DEHYDROGENASE COMPLEX COMPONENT E1"/>
    <property type="match status" value="1"/>
</dbReference>